<comment type="caution">
    <text evidence="1">The sequence shown here is derived from an EMBL/GenBank/DDBJ whole genome shotgun (WGS) entry which is preliminary data.</text>
</comment>
<name>A0A9W7W0V2_9PEZI</name>
<dbReference type="AlphaFoldDB" id="A0A9W7W0V2"/>
<keyword evidence="2" id="KW-1185">Reference proteome</keyword>
<evidence type="ECO:0000313" key="1">
    <source>
        <dbReference type="EMBL" id="KAH9826178.1"/>
    </source>
</evidence>
<organism evidence="1 2">
    <name type="scientific">Teratosphaeria destructans</name>
    <dbReference type="NCBI Taxonomy" id="418781"/>
    <lineage>
        <taxon>Eukaryota</taxon>
        <taxon>Fungi</taxon>
        <taxon>Dikarya</taxon>
        <taxon>Ascomycota</taxon>
        <taxon>Pezizomycotina</taxon>
        <taxon>Dothideomycetes</taxon>
        <taxon>Dothideomycetidae</taxon>
        <taxon>Mycosphaerellales</taxon>
        <taxon>Teratosphaeriaceae</taxon>
        <taxon>Teratosphaeria</taxon>
    </lineage>
</organism>
<dbReference type="Proteomes" id="UP001138500">
    <property type="component" value="Unassembled WGS sequence"/>
</dbReference>
<accession>A0A9W7W0V2</accession>
<evidence type="ECO:0000313" key="2">
    <source>
        <dbReference type="Proteomes" id="UP001138500"/>
    </source>
</evidence>
<reference evidence="1 2" key="1">
    <citation type="journal article" date="2018" name="IMA Fungus">
        <title>IMA Genome-F 10: Nine draft genome sequences of Claviceps purpurea s.lat., including C. arundinis, C. humidiphila, and C. cf. spartinae, pseudomolecules for the pitch canker pathogen Fusarium circinatum, draft genome of Davidsoniella eucalypti, Grosmannia galeiformis, Quambalaria eucalypti, and Teratosphaeria destructans.</title>
        <authorList>
            <person name="Wingfield B.D."/>
            <person name="Liu M."/>
            <person name="Nguyen H.D."/>
            <person name="Lane F.A."/>
            <person name="Morgan S.W."/>
            <person name="De Vos L."/>
            <person name="Wilken P.M."/>
            <person name="Duong T.A."/>
            <person name="Aylward J."/>
            <person name="Coetzee M.P."/>
            <person name="Dadej K."/>
            <person name="De Beer Z.W."/>
            <person name="Findlay W."/>
            <person name="Havenga M."/>
            <person name="Kolarik M."/>
            <person name="Menzies J.G."/>
            <person name="Naidoo K."/>
            <person name="Pochopski O."/>
            <person name="Shoukouhi P."/>
            <person name="Santana Q.C."/>
            <person name="Seifert K.A."/>
            <person name="Soal N."/>
            <person name="Steenkamp E.T."/>
            <person name="Tatham C.T."/>
            <person name="van der Nest M.A."/>
            <person name="Wingfield M.J."/>
        </authorList>
    </citation>
    <scope>NUCLEOTIDE SEQUENCE [LARGE SCALE GENOMIC DNA]</scope>
    <source>
        <strain evidence="1">CMW44962</strain>
    </source>
</reference>
<proteinExistence type="predicted"/>
<dbReference type="EMBL" id="RIBY02002023">
    <property type="protein sequence ID" value="KAH9826178.1"/>
    <property type="molecule type" value="Genomic_DNA"/>
</dbReference>
<gene>
    <name evidence="1" type="ORF">Tdes44962_MAKER03696</name>
</gene>
<reference evidence="1 2" key="2">
    <citation type="journal article" date="2021" name="Curr. Genet.">
        <title>Genetic response to nitrogen starvation in the aggressive Eucalyptus foliar pathogen Teratosphaeria destructans.</title>
        <authorList>
            <person name="Havenga M."/>
            <person name="Wingfield B.D."/>
            <person name="Wingfield M.J."/>
            <person name="Dreyer L.L."/>
            <person name="Roets F."/>
            <person name="Aylward J."/>
        </authorList>
    </citation>
    <scope>NUCLEOTIDE SEQUENCE [LARGE SCALE GENOMIC DNA]</scope>
    <source>
        <strain evidence="1">CMW44962</strain>
    </source>
</reference>
<sequence>MDFCEPLNFLTTKSFSPSHGIQPARSALIGPILRYLPDLYPNDSKHAAELFQGRVLVVRALGKNSPLSKRMLAYPDGLPDGLPGGLPEAGDISFIRGPSRDDLLTVYPMQKVQLARSPVVQRYLAQMAGEGVRNEGSQQVRNCEEDFS</sequence>
<protein>
    <submittedName>
        <fullName evidence="1">Uncharacterized protein</fullName>
    </submittedName>
</protein>